<organism evidence="7 8">
    <name type="scientific">Saponaria officinalis</name>
    <name type="common">Common soapwort</name>
    <name type="synonym">Lychnis saponaria</name>
    <dbReference type="NCBI Taxonomy" id="3572"/>
    <lineage>
        <taxon>Eukaryota</taxon>
        <taxon>Viridiplantae</taxon>
        <taxon>Streptophyta</taxon>
        <taxon>Embryophyta</taxon>
        <taxon>Tracheophyta</taxon>
        <taxon>Spermatophyta</taxon>
        <taxon>Magnoliopsida</taxon>
        <taxon>eudicotyledons</taxon>
        <taxon>Gunneridae</taxon>
        <taxon>Pentapetalae</taxon>
        <taxon>Caryophyllales</taxon>
        <taxon>Caryophyllaceae</taxon>
        <taxon>Caryophylleae</taxon>
        <taxon>Saponaria</taxon>
    </lineage>
</organism>
<dbReference type="InterPro" id="IPR051834">
    <property type="entry name" value="RING_finger_E3_ligase"/>
</dbReference>
<evidence type="ECO:0000259" key="6">
    <source>
        <dbReference type="PROSITE" id="PS50089"/>
    </source>
</evidence>
<dbReference type="GO" id="GO:0008270">
    <property type="term" value="F:zinc ion binding"/>
    <property type="evidence" value="ECO:0007669"/>
    <property type="project" value="UniProtKB-KW"/>
</dbReference>
<dbReference type="Pfam" id="PF13639">
    <property type="entry name" value="zf-RING_2"/>
    <property type="match status" value="1"/>
</dbReference>
<protein>
    <recommendedName>
        <fullName evidence="6">RING-type domain-containing protein</fullName>
    </recommendedName>
</protein>
<sequence>MDEHQHHRHLRHNFAPSTSGTNGDMNSMDADMNMVVLDTPDRICKKPKSIMGANGDMDSIDFDRIMVIPDTPDRLCIKQKNNCQGSDASAHYNSRNARQADEAIFHRRFHGHGNDMRTLQIDPYPRGNFNDVRVNQRTGGPTAPSILRNAPASKTVADRNLKLKGRHQSNNQDAEDGKCSHARSLETSYHHSNNRVVPMFGRGDSAKVSKDVACLHPSAVSFKSTRNDDKGKYKVSNDFPRSDANSVKGNGKVCHVASEHGTEKGLSVPSHSPGGPHAIIKRRLVRNGLISPHNIAKAGTSAESSSVSSGHAKCDGMSVGSQNVIDVDNVIAKQDATSQSKGKGVLIHSPTLNGHHDRRRLVRNGCASPQNIAKAKAPAESSSVSSAYVKCNGISIGSQNVIDADNVFAKQNAASRSKGKGVLIHSSPLKGHQDRERDNVFFADARLSDSCKSVNGKISSSSALSASELLPVLNGSKASTSSPSKRPKKPASSSSTPGDKREIICLSSGGESLAAKSTRNHHGRPQRALGSPIVVGDFSPEVRDCVPQSDDNDNETKAIQLQVDEMMARELQEQLYNEMPEATSSERVSEIAAIAAEARIGPASFRGRQHAHVNIGVRPPNTRRASQIPSLRNRLRRGAQARIPSSNVARLRARINRPSMVAAGRSGRLFPSDMDVDMRIELLEALEAVADEDIRMVNQLLHSDREFGEDDYEMLLALDENNHEHLGASVAHISNLPESTLLSETTEVCSICLDTPAVGDTMRHLPCFHKFHKDCIDTWLRRKRSCPVCKSDV</sequence>
<evidence type="ECO:0000313" key="8">
    <source>
        <dbReference type="Proteomes" id="UP001443914"/>
    </source>
</evidence>
<dbReference type="EMBL" id="JBDFQZ010000001">
    <property type="protein sequence ID" value="KAK9757040.1"/>
    <property type="molecule type" value="Genomic_DNA"/>
</dbReference>
<proteinExistence type="predicted"/>
<dbReference type="Gene3D" id="3.30.40.10">
    <property type="entry name" value="Zinc/RING finger domain, C3HC4 (zinc finger)"/>
    <property type="match status" value="1"/>
</dbReference>
<comment type="caution">
    <text evidence="7">The sequence shown here is derived from an EMBL/GenBank/DDBJ whole genome shotgun (WGS) entry which is preliminary data.</text>
</comment>
<evidence type="ECO:0000256" key="2">
    <source>
        <dbReference type="ARBA" id="ARBA00022771"/>
    </source>
</evidence>
<dbReference type="AlphaFoldDB" id="A0AAW1NIK7"/>
<feature type="compositionally biased region" description="Polar residues" evidence="5">
    <location>
        <begin position="15"/>
        <end position="25"/>
    </location>
</feature>
<feature type="domain" description="RING-type" evidence="6">
    <location>
        <begin position="749"/>
        <end position="790"/>
    </location>
</feature>
<name>A0AAW1NIK7_SAPOF</name>
<keyword evidence="1" id="KW-0479">Metal-binding</keyword>
<dbReference type="PROSITE" id="PS50089">
    <property type="entry name" value="ZF_RING_2"/>
    <property type="match status" value="1"/>
</dbReference>
<dbReference type="InterPro" id="IPR001841">
    <property type="entry name" value="Znf_RING"/>
</dbReference>
<gene>
    <name evidence="7" type="ORF">RND81_01G136300</name>
</gene>
<dbReference type="SMART" id="SM00744">
    <property type="entry name" value="RINGv"/>
    <property type="match status" value="1"/>
</dbReference>
<dbReference type="InterPro" id="IPR011016">
    <property type="entry name" value="Znf_RING-CH"/>
</dbReference>
<reference evidence="7 8" key="1">
    <citation type="submission" date="2024-03" db="EMBL/GenBank/DDBJ databases">
        <title>WGS assembly of Saponaria officinalis var. Norfolk2.</title>
        <authorList>
            <person name="Jenkins J."/>
            <person name="Shu S."/>
            <person name="Grimwood J."/>
            <person name="Barry K."/>
            <person name="Goodstein D."/>
            <person name="Schmutz J."/>
            <person name="Leebens-Mack J."/>
            <person name="Osbourn A."/>
        </authorList>
    </citation>
    <scope>NUCLEOTIDE SEQUENCE [LARGE SCALE GENOMIC DNA]</scope>
    <source>
        <strain evidence="8">cv. Norfolk2</strain>
        <strain evidence="7">JIC</strain>
        <tissue evidence="7">Leaf</tissue>
    </source>
</reference>
<dbReference type="SUPFAM" id="SSF57850">
    <property type="entry name" value="RING/U-box"/>
    <property type="match status" value="1"/>
</dbReference>
<evidence type="ECO:0000313" key="7">
    <source>
        <dbReference type="EMBL" id="KAK9757040.1"/>
    </source>
</evidence>
<dbReference type="PANTHER" id="PTHR45931:SF25">
    <property type="entry name" value="E3 UBIQUITIN-PROTEIN LIGASE RLIM-LIKE ISOFORM X1"/>
    <property type="match status" value="1"/>
</dbReference>
<keyword evidence="8" id="KW-1185">Reference proteome</keyword>
<evidence type="ECO:0000256" key="5">
    <source>
        <dbReference type="SAM" id="MobiDB-lite"/>
    </source>
</evidence>
<feature type="region of interest" description="Disordered" evidence="5">
    <location>
        <begin position="475"/>
        <end position="503"/>
    </location>
</feature>
<feature type="region of interest" description="Disordered" evidence="5">
    <location>
        <begin position="513"/>
        <end position="532"/>
    </location>
</feature>
<dbReference type="GO" id="GO:0061630">
    <property type="term" value="F:ubiquitin protein ligase activity"/>
    <property type="evidence" value="ECO:0007669"/>
    <property type="project" value="TreeGrafter"/>
</dbReference>
<dbReference type="InterPro" id="IPR013083">
    <property type="entry name" value="Znf_RING/FYVE/PHD"/>
</dbReference>
<keyword evidence="3" id="KW-0862">Zinc</keyword>
<feature type="compositionally biased region" description="Basic residues" evidence="5">
    <location>
        <begin position="1"/>
        <end position="12"/>
    </location>
</feature>
<dbReference type="GO" id="GO:0006511">
    <property type="term" value="P:ubiquitin-dependent protein catabolic process"/>
    <property type="evidence" value="ECO:0007669"/>
    <property type="project" value="TreeGrafter"/>
</dbReference>
<feature type="region of interest" description="Disordered" evidence="5">
    <location>
        <begin position="224"/>
        <end position="246"/>
    </location>
</feature>
<dbReference type="Proteomes" id="UP001443914">
    <property type="component" value="Unassembled WGS sequence"/>
</dbReference>
<evidence type="ECO:0000256" key="1">
    <source>
        <dbReference type="ARBA" id="ARBA00022723"/>
    </source>
</evidence>
<dbReference type="PANTHER" id="PTHR45931">
    <property type="entry name" value="SI:CH211-59O9.10"/>
    <property type="match status" value="1"/>
</dbReference>
<accession>A0AAW1NIK7</accession>
<dbReference type="EMBL" id="JBDFQZ010000001">
    <property type="protein sequence ID" value="KAK9757034.1"/>
    <property type="molecule type" value="Genomic_DNA"/>
</dbReference>
<feature type="region of interest" description="Disordered" evidence="5">
    <location>
        <begin position="1"/>
        <end position="28"/>
    </location>
</feature>
<feature type="compositionally biased region" description="Low complexity" evidence="5">
    <location>
        <begin position="475"/>
        <end position="497"/>
    </location>
</feature>
<evidence type="ECO:0000256" key="4">
    <source>
        <dbReference type="PROSITE-ProRule" id="PRU00175"/>
    </source>
</evidence>
<dbReference type="GO" id="GO:0005634">
    <property type="term" value="C:nucleus"/>
    <property type="evidence" value="ECO:0007669"/>
    <property type="project" value="TreeGrafter"/>
</dbReference>
<evidence type="ECO:0000256" key="3">
    <source>
        <dbReference type="ARBA" id="ARBA00022833"/>
    </source>
</evidence>
<dbReference type="FunFam" id="3.30.40.10:FF:000594">
    <property type="entry name" value="RING/U-box superfamily protein"/>
    <property type="match status" value="1"/>
</dbReference>
<keyword evidence="2 4" id="KW-0863">Zinc-finger</keyword>
<dbReference type="SMART" id="SM00184">
    <property type="entry name" value="RING"/>
    <property type="match status" value="1"/>
</dbReference>